<dbReference type="Proteomes" id="UP001055879">
    <property type="component" value="Linkage Group LG11"/>
</dbReference>
<proteinExistence type="predicted"/>
<name>A0ACB8Z663_ARCLA</name>
<reference evidence="1 2" key="2">
    <citation type="journal article" date="2022" name="Mol. Ecol. Resour.">
        <title>The genomes of chicory, endive, great burdock and yacon provide insights into Asteraceae paleo-polyploidization history and plant inulin production.</title>
        <authorList>
            <person name="Fan W."/>
            <person name="Wang S."/>
            <person name="Wang H."/>
            <person name="Wang A."/>
            <person name="Jiang F."/>
            <person name="Liu H."/>
            <person name="Zhao H."/>
            <person name="Xu D."/>
            <person name="Zhang Y."/>
        </authorList>
    </citation>
    <scope>NUCLEOTIDE SEQUENCE [LARGE SCALE GENOMIC DNA]</scope>
    <source>
        <strain evidence="2">cv. Niubang</strain>
    </source>
</reference>
<reference evidence="2" key="1">
    <citation type="journal article" date="2022" name="Mol. Ecol. Resour.">
        <title>The genomes of chicory, endive, great burdock and yacon provide insights into Asteraceae palaeo-polyploidization history and plant inulin production.</title>
        <authorList>
            <person name="Fan W."/>
            <person name="Wang S."/>
            <person name="Wang H."/>
            <person name="Wang A."/>
            <person name="Jiang F."/>
            <person name="Liu H."/>
            <person name="Zhao H."/>
            <person name="Xu D."/>
            <person name="Zhang Y."/>
        </authorList>
    </citation>
    <scope>NUCLEOTIDE SEQUENCE [LARGE SCALE GENOMIC DNA]</scope>
    <source>
        <strain evidence="2">cv. Niubang</strain>
    </source>
</reference>
<evidence type="ECO:0000313" key="1">
    <source>
        <dbReference type="EMBL" id="KAI3692853.1"/>
    </source>
</evidence>
<protein>
    <submittedName>
        <fullName evidence="1">Uncharacterized protein</fullName>
    </submittedName>
</protein>
<comment type="caution">
    <text evidence="1">The sequence shown here is derived from an EMBL/GenBank/DDBJ whole genome shotgun (WGS) entry which is preliminary data.</text>
</comment>
<gene>
    <name evidence="1" type="ORF">L6452_32677</name>
</gene>
<sequence length="138" mass="14614">MAVRRLSSGLRRLVSADLALVTFEDRRLGFQHLKILGSSLPVVNYPLGVSVPRIRHSMVTAGDAFMGDGLSGSSAIQVEDAMQAHANPSGGVATLNHAYPSVVGTNGASAEGSQDVGKTRTSVFSRLSQQQDHIETRL</sequence>
<dbReference type="EMBL" id="CM042057">
    <property type="protein sequence ID" value="KAI3692853.1"/>
    <property type="molecule type" value="Genomic_DNA"/>
</dbReference>
<accession>A0ACB8Z663</accession>
<keyword evidence="2" id="KW-1185">Reference proteome</keyword>
<evidence type="ECO:0000313" key="2">
    <source>
        <dbReference type="Proteomes" id="UP001055879"/>
    </source>
</evidence>
<organism evidence="1 2">
    <name type="scientific">Arctium lappa</name>
    <name type="common">Greater burdock</name>
    <name type="synonym">Lappa major</name>
    <dbReference type="NCBI Taxonomy" id="4217"/>
    <lineage>
        <taxon>Eukaryota</taxon>
        <taxon>Viridiplantae</taxon>
        <taxon>Streptophyta</taxon>
        <taxon>Embryophyta</taxon>
        <taxon>Tracheophyta</taxon>
        <taxon>Spermatophyta</taxon>
        <taxon>Magnoliopsida</taxon>
        <taxon>eudicotyledons</taxon>
        <taxon>Gunneridae</taxon>
        <taxon>Pentapetalae</taxon>
        <taxon>asterids</taxon>
        <taxon>campanulids</taxon>
        <taxon>Asterales</taxon>
        <taxon>Asteraceae</taxon>
        <taxon>Carduoideae</taxon>
        <taxon>Cardueae</taxon>
        <taxon>Arctiinae</taxon>
        <taxon>Arctium</taxon>
    </lineage>
</organism>